<gene>
    <name evidence="2" type="ORF">CDAR_529171</name>
</gene>
<organism evidence="2 3">
    <name type="scientific">Caerostris darwini</name>
    <dbReference type="NCBI Taxonomy" id="1538125"/>
    <lineage>
        <taxon>Eukaryota</taxon>
        <taxon>Metazoa</taxon>
        <taxon>Ecdysozoa</taxon>
        <taxon>Arthropoda</taxon>
        <taxon>Chelicerata</taxon>
        <taxon>Arachnida</taxon>
        <taxon>Araneae</taxon>
        <taxon>Araneomorphae</taxon>
        <taxon>Entelegynae</taxon>
        <taxon>Araneoidea</taxon>
        <taxon>Araneidae</taxon>
        <taxon>Caerostris</taxon>
    </lineage>
</organism>
<dbReference type="Proteomes" id="UP001054837">
    <property type="component" value="Unassembled WGS sequence"/>
</dbReference>
<protein>
    <submittedName>
        <fullName evidence="2">Uncharacterized protein</fullName>
    </submittedName>
</protein>
<dbReference type="AlphaFoldDB" id="A0AAV4TU67"/>
<evidence type="ECO:0000313" key="2">
    <source>
        <dbReference type="EMBL" id="GIY50128.1"/>
    </source>
</evidence>
<keyword evidence="3" id="KW-1185">Reference proteome</keyword>
<comment type="caution">
    <text evidence="2">The sequence shown here is derived from an EMBL/GenBank/DDBJ whole genome shotgun (WGS) entry which is preliminary data.</text>
</comment>
<proteinExistence type="predicted"/>
<keyword evidence="1" id="KW-1133">Transmembrane helix</keyword>
<evidence type="ECO:0000313" key="3">
    <source>
        <dbReference type="Proteomes" id="UP001054837"/>
    </source>
</evidence>
<reference evidence="2 3" key="1">
    <citation type="submission" date="2021-06" db="EMBL/GenBank/DDBJ databases">
        <title>Caerostris darwini draft genome.</title>
        <authorList>
            <person name="Kono N."/>
            <person name="Arakawa K."/>
        </authorList>
    </citation>
    <scope>NUCLEOTIDE SEQUENCE [LARGE SCALE GENOMIC DNA]</scope>
</reference>
<evidence type="ECO:0000256" key="1">
    <source>
        <dbReference type="SAM" id="Phobius"/>
    </source>
</evidence>
<keyword evidence="1" id="KW-0472">Membrane</keyword>
<dbReference type="EMBL" id="BPLQ01010352">
    <property type="protein sequence ID" value="GIY50128.1"/>
    <property type="molecule type" value="Genomic_DNA"/>
</dbReference>
<accession>A0AAV4TU67</accession>
<sequence>MSLGPPDIQTFIQTYFLFLPFGVFLSVTTLIRRMRETEISMATSISLSHFSESFVFTSISKIGRFSDLLFLFRNDSIKMILNEYLIRAPSVAWMSSIWSRIRNELRKY</sequence>
<name>A0AAV4TU67_9ARAC</name>
<feature type="transmembrane region" description="Helical" evidence="1">
    <location>
        <begin position="12"/>
        <end position="31"/>
    </location>
</feature>
<keyword evidence="1" id="KW-0812">Transmembrane</keyword>